<evidence type="ECO:0000256" key="1">
    <source>
        <dbReference type="SAM" id="MobiDB-lite"/>
    </source>
</evidence>
<keyword evidence="4" id="KW-1185">Reference proteome</keyword>
<organism evidence="3 4">
    <name type="scientific">Goodfellowiella coeruleoviolacea</name>
    <dbReference type="NCBI Taxonomy" id="334858"/>
    <lineage>
        <taxon>Bacteria</taxon>
        <taxon>Bacillati</taxon>
        <taxon>Actinomycetota</taxon>
        <taxon>Actinomycetes</taxon>
        <taxon>Pseudonocardiales</taxon>
        <taxon>Pseudonocardiaceae</taxon>
        <taxon>Goodfellowiella</taxon>
    </lineage>
</organism>
<evidence type="ECO:0000259" key="2">
    <source>
        <dbReference type="Pfam" id="PF18029"/>
    </source>
</evidence>
<name>A0AAE3KG15_9PSEU</name>
<dbReference type="InterPro" id="IPR029068">
    <property type="entry name" value="Glyas_Bleomycin-R_OHBP_Dase"/>
</dbReference>
<dbReference type="SUPFAM" id="SSF54593">
    <property type="entry name" value="Glyoxalase/Bleomycin resistance protein/Dihydroxybiphenyl dioxygenase"/>
    <property type="match status" value="1"/>
</dbReference>
<dbReference type="RefSeq" id="WP_253773248.1">
    <property type="nucleotide sequence ID" value="NZ_JAMTCK010000008.1"/>
</dbReference>
<dbReference type="Gene3D" id="3.10.180.10">
    <property type="entry name" value="2,3-Dihydroxybiphenyl 1,2-Dioxygenase, domain 1"/>
    <property type="match status" value="1"/>
</dbReference>
<feature type="compositionally biased region" description="Basic and acidic residues" evidence="1">
    <location>
        <begin position="122"/>
        <end position="131"/>
    </location>
</feature>
<feature type="region of interest" description="Disordered" evidence="1">
    <location>
        <begin position="122"/>
        <end position="145"/>
    </location>
</feature>
<evidence type="ECO:0000313" key="3">
    <source>
        <dbReference type="EMBL" id="MCP2166911.1"/>
    </source>
</evidence>
<protein>
    <recommendedName>
        <fullName evidence="2">Glyoxalase-like domain-containing protein</fullName>
    </recommendedName>
</protein>
<gene>
    <name evidence="3" type="ORF">LX83_003783</name>
</gene>
<dbReference type="PANTHER" id="PTHR35908:SF1">
    <property type="entry name" value="CONSERVED PROTEIN"/>
    <property type="match status" value="1"/>
</dbReference>
<dbReference type="PANTHER" id="PTHR35908">
    <property type="entry name" value="HYPOTHETICAL FUSION PROTEIN"/>
    <property type="match status" value="1"/>
</dbReference>
<evidence type="ECO:0000313" key="4">
    <source>
        <dbReference type="Proteomes" id="UP001206128"/>
    </source>
</evidence>
<accession>A0AAE3KG15</accession>
<proteinExistence type="predicted"/>
<dbReference type="Proteomes" id="UP001206128">
    <property type="component" value="Unassembled WGS sequence"/>
</dbReference>
<sequence length="145" mass="15966">MKSVVRHVTLNCGAPHEPYDLALFWSQVLGHPVHPEDEPGDDEVGLEPPAGEGPMLLFVRVPDAKPAVRNRVHLDLQPDLPRDAEVERLLAAGASLVEDRRTEDGKGWVVLADPAGNEFCVERSAAERKASEDEDQDEDQDQDQA</sequence>
<dbReference type="AlphaFoldDB" id="A0AAE3KG15"/>
<feature type="domain" description="Glyoxalase-like" evidence="2">
    <location>
        <begin position="16"/>
        <end position="121"/>
    </location>
</feature>
<dbReference type="Pfam" id="PF18029">
    <property type="entry name" value="Glyoxalase_6"/>
    <property type="match status" value="1"/>
</dbReference>
<dbReference type="EMBL" id="JAMTCK010000008">
    <property type="protein sequence ID" value="MCP2166911.1"/>
    <property type="molecule type" value="Genomic_DNA"/>
</dbReference>
<reference evidence="3" key="1">
    <citation type="submission" date="2022-06" db="EMBL/GenBank/DDBJ databases">
        <title>Genomic Encyclopedia of Archaeal and Bacterial Type Strains, Phase II (KMG-II): from individual species to whole genera.</title>
        <authorList>
            <person name="Goeker M."/>
        </authorList>
    </citation>
    <scope>NUCLEOTIDE SEQUENCE</scope>
    <source>
        <strain evidence="3">DSM 43935</strain>
    </source>
</reference>
<comment type="caution">
    <text evidence="3">The sequence shown here is derived from an EMBL/GenBank/DDBJ whole genome shotgun (WGS) entry which is preliminary data.</text>
</comment>
<dbReference type="InterPro" id="IPR041581">
    <property type="entry name" value="Glyoxalase_6"/>
</dbReference>
<feature type="compositionally biased region" description="Acidic residues" evidence="1">
    <location>
        <begin position="132"/>
        <end position="145"/>
    </location>
</feature>